<comment type="similarity">
    <text evidence="3">Belongs to the acyl carrier protein (ACP) family.</text>
</comment>
<dbReference type="GO" id="GO:0000036">
    <property type="term" value="F:acyl carrier activity"/>
    <property type="evidence" value="ECO:0007669"/>
    <property type="project" value="TreeGrafter"/>
</dbReference>
<dbReference type="GeneID" id="43579644"/>
<proteinExistence type="inferred from homology"/>
<comment type="subcellular location">
    <subcellularLocation>
        <location evidence="1">Mitochondrion</location>
    </subcellularLocation>
</comment>
<evidence type="ECO:0000256" key="10">
    <source>
        <dbReference type="ARBA" id="ARBA00022982"/>
    </source>
</evidence>
<comment type="pathway">
    <text evidence="2">Lipid metabolism; fatty acid biosynthesis.</text>
</comment>
<organism evidence="16 17">
    <name type="scientific">Magnusiomyces paraingens</name>
    <dbReference type="NCBI Taxonomy" id="2606893"/>
    <lineage>
        <taxon>Eukaryota</taxon>
        <taxon>Fungi</taxon>
        <taxon>Dikarya</taxon>
        <taxon>Ascomycota</taxon>
        <taxon>Saccharomycotina</taxon>
        <taxon>Dipodascomycetes</taxon>
        <taxon>Dipodascales</taxon>
        <taxon>Dipodascaceae</taxon>
        <taxon>Magnusiomyces</taxon>
    </lineage>
</organism>
<dbReference type="Proteomes" id="UP000398389">
    <property type="component" value="Unassembled WGS sequence"/>
</dbReference>
<keyword evidence="17" id="KW-1185">Reference proteome</keyword>
<dbReference type="InterPro" id="IPR036736">
    <property type="entry name" value="ACP-like_sf"/>
</dbReference>
<keyword evidence="11" id="KW-0443">Lipid metabolism</keyword>
<evidence type="ECO:0000256" key="2">
    <source>
        <dbReference type="ARBA" id="ARBA00005194"/>
    </source>
</evidence>
<accession>A0A5E8B8P5</accession>
<dbReference type="PROSITE" id="PS51257">
    <property type="entry name" value="PROKAR_LIPOPROTEIN"/>
    <property type="match status" value="1"/>
</dbReference>
<dbReference type="NCBIfam" id="NF002150">
    <property type="entry name" value="PRK00982.1-4"/>
    <property type="match status" value="1"/>
</dbReference>
<dbReference type="Gene3D" id="1.10.1200.10">
    <property type="entry name" value="ACP-like"/>
    <property type="match status" value="1"/>
</dbReference>
<keyword evidence="6 14" id="KW-0444">Lipid biosynthesis</keyword>
<evidence type="ECO:0000313" key="17">
    <source>
        <dbReference type="Proteomes" id="UP000398389"/>
    </source>
</evidence>
<reference evidence="16 17" key="1">
    <citation type="submission" date="2019-09" db="EMBL/GenBank/DDBJ databases">
        <authorList>
            <person name="Brejova B."/>
        </authorList>
    </citation>
    <scope>NUCLEOTIDE SEQUENCE [LARGE SCALE GENOMIC DNA]</scope>
</reference>
<keyword evidence="5 14" id="KW-0596">Phosphopantetheine</keyword>
<dbReference type="GO" id="GO:0000035">
    <property type="term" value="F:acyl binding"/>
    <property type="evidence" value="ECO:0007669"/>
    <property type="project" value="TreeGrafter"/>
</dbReference>
<keyword evidence="4" id="KW-0813">Transport</keyword>
<dbReference type="NCBIfam" id="NF002148">
    <property type="entry name" value="PRK00982.1-2"/>
    <property type="match status" value="1"/>
</dbReference>
<sequence>MFRNTTLKSLRRVAVAATPASVRLASTYTLSLACRSSQLNARPQLLSHFQKTASAAATLIPRRMYSAGPPPLTKDSVYDRIVGLLESYDKVADPSAITFETNFSSDLGLDSLDVVEVVLAIEEEFSIEIPDHEADEIKTVGQAVEYILKQPDAL</sequence>
<protein>
    <recommendedName>
        <fullName evidence="14">Acyl carrier protein</fullName>
    </recommendedName>
</protein>
<name>A0A5E8B8P5_9ASCO</name>
<dbReference type="FunFam" id="1.10.1200.10:FF:000003">
    <property type="entry name" value="Acyl carrier protein"/>
    <property type="match status" value="1"/>
</dbReference>
<dbReference type="Pfam" id="PF00550">
    <property type="entry name" value="PP-binding"/>
    <property type="match status" value="1"/>
</dbReference>
<feature type="domain" description="Carrier" evidence="15">
    <location>
        <begin position="75"/>
        <end position="151"/>
    </location>
</feature>
<dbReference type="NCBIfam" id="TIGR00517">
    <property type="entry name" value="acyl_carrier"/>
    <property type="match status" value="1"/>
</dbReference>
<evidence type="ECO:0000256" key="14">
    <source>
        <dbReference type="RuleBase" id="RU000722"/>
    </source>
</evidence>
<dbReference type="AlphaFoldDB" id="A0A5E8B8P5"/>
<dbReference type="InterPro" id="IPR003231">
    <property type="entry name" value="ACP"/>
</dbReference>
<dbReference type="GO" id="GO:0099128">
    <property type="term" value="C:mitochondrial [2Fe-2S] assembly complex"/>
    <property type="evidence" value="ECO:0007669"/>
    <property type="project" value="UniProtKB-ARBA"/>
</dbReference>
<evidence type="ECO:0000256" key="9">
    <source>
        <dbReference type="ARBA" id="ARBA00022946"/>
    </source>
</evidence>
<dbReference type="OrthoDB" id="448946at2759"/>
<evidence type="ECO:0000256" key="7">
    <source>
        <dbReference type="ARBA" id="ARBA00022553"/>
    </source>
</evidence>
<keyword evidence="13 14" id="KW-0275">Fatty acid biosynthesis</keyword>
<keyword evidence="9" id="KW-0809">Transit peptide</keyword>
<dbReference type="RefSeq" id="XP_031851435.1">
    <property type="nucleotide sequence ID" value="XM_031995544.1"/>
</dbReference>
<evidence type="ECO:0000256" key="1">
    <source>
        <dbReference type="ARBA" id="ARBA00004173"/>
    </source>
</evidence>
<evidence type="ECO:0000256" key="11">
    <source>
        <dbReference type="ARBA" id="ARBA00023098"/>
    </source>
</evidence>
<keyword evidence="10" id="KW-0249">Electron transport</keyword>
<evidence type="ECO:0000256" key="8">
    <source>
        <dbReference type="ARBA" id="ARBA00022832"/>
    </source>
</evidence>
<evidence type="ECO:0000313" key="16">
    <source>
        <dbReference type="EMBL" id="VVT45637.1"/>
    </source>
</evidence>
<dbReference type="EMBL" id="CABVLU010000001">
    <property type="protein sequence ID" value="VVT45637.1"/>
    <property type="molecule type" value="Genomic_DNA"/>
</dbReference>
<dbReference type="SUPFAM" id="SSF47336">
    <property type="entry name" value="ACP-like"/>
    <property type="match status" value="1"/>
</dbReference>
<dbReference type="PANTHER" id="PTHR20863">
    <property type="entry name" value="ACYL CARRIER PROTEIN"/>
    <property type="match status" value="1"/>
</dbReference>
<dbReference type="PANTHER" id="PTHR20863:SF28">
    <property type="entry name" value="ACYL CARRIER PROTEIN, MITOCHONDRIAL"/>
    <property type="match status" value="1"/>
</dbReference>
<evidence type="ECO:0000256" key="6">
    <source>
        <dbReference type="ARBA" id="ARBA00022516"/>
    </source>
</evidence>
<keyword evidence="8" id="KW-0276">Fatty acid metabolism</keyword>
<comment type="function">
    <text evidence="14">Carrier of the growing fatty acid chain in fatty acid biosynthesis.</text>
</comment>
<evidence type="ECO:0000256" key="13">
    <source>
        <dbReference type="ARBA" id="ARBA00023160"/>
    </source>
</evidence>
<gene>
    <name evidence="16" type="ORF">SAPINGB_P000821</name>
</gene>
<evidence type="ECO:0000256" key="12">
    <source>
        <dbReference type="ARBA" id="ARBA00023128"/>
    </source>
</evidence>
<evidence type="ECO:0000256" key="5">
    <source>
        <dbReference type="ARBA" id="ARBA00022450"/>
    </source>
</evidence>
<dbReference type="InterPro" id="IPR009081">
    <property type="entry name" value="PP-bd_ACP"/>
</dbReference>
<keyword evidence="7" id="KW-0597">Phosphoprotein</keyword>
<evidence type="ECO:0000259" key="15">
    <source>
        <dbReference type="PROSITE" id="PS50075"/>
    </source>
</evidence>
<dbReference type="HAMAP" id="MF_01217">
    <property type="entry name" value="Acyl_carrier"/>
    <property type="match status" value="1"/>
</dbReference>
<keyword evidence="12" id="KW-0496">Mitochondrion</keyword>
<evidence type="ECO:0000256" key="3">
    <source>
        <dbReference type="ARBA" id="ARBA00010930"/>
    </source>
</evidence>
<dbReference type="PROSITE" id="PS50075">
    <property type="entry name" value="CARRIER"/>
    <property type="match status" value="1"/>
</dbReference>
<evidence type="ECO:0000256" key="4">
    <source>
        <dbReference type="ARBA" id="ARBA00022448"/>
    </source>
</evidence>